<name>A0A9D4D6J1_DREPO</name>
<proteinExistence type="predicted"/>
<comment type="caution">
    <text evidence="1">The sequence shown here is derived from an EMBL/GenBank/DDBJ whole genome shotgun (WGS) entry which is preliminary data.</text>
</comment>
<organism evidence="1 2">
    <name type="scientific">Dreissena polymorpha</name>
    <name type="common">Zebra mussel</name>
    <name type="synonym">Mytilus polymorpha</name>
    <dbReference type="NCBI Taxonomy" id="45954"/>
    <lineage>
        <taxon>Eukaryota</taxon>
        <taxon>Metazoa</taxon>
        <taxon>Spiralia</taxon>
        <taxon>Lophotrochozoa</taxon>
        <taxon>Mollusca</taxon>
        <taxon>Bivalvia</taxon>
        <taxon>Autobranchia</taxon>
        <taxon>Heteroconchia</taxon>
        <taxon>Euheterodonta</taxon>
        <taxon>Imparidentia</taxon>
        <taxon>Neoheterodontei</taxon>
        <taxon>Myida</taxon>
        <taxon>Dreissenoidea</taxon>
        <taxon>Dreissenidae</taxon>
        <taxon>Dreissena</taxon>
    </lineage>
</organism>
<keyword evidence="2" id="KW-1185">Reference proteome</keyword>
<dbReference type="EMBL" id="JAIWYP010000011">
    <property type="protein sequence ID" value="KAH3738786.1"/>
    <property type="molecule type" value="Genomic_DNA"/>
</dbReference>
<protein>
    <submittedName>
        <fullName evidence="1">Uncharacterized protein</fullName>
    </submittedName>
</protein>
<reference evidence="1" key="1">
    <citation type="journal article" date="2019" name="bioRxiv">
        <title>The Genome of the Zebra Mussel, Dreissena polymorpha: A Resource for Invasive Species Research.</title>
        <authorList>
            <person name="McCartney M.A."/>
            <person name="Auch B."/>
            <person name="Kono T."/>
            <person name="Mallez S."/>
            <person name="Zhang Y."/>
            <person name="Obille A."/>
            <person name="Becker A."/>
            <person name="Abrahante J.E."/>
            <person name="Garbe J."/>
            <person name="Badalamenti J.P."/>
            <person name="Herman A."/>
            <person name="Mangelson H."/>
            <person name="Liachko I."/>
            <person name="Sullivan S."/>
            <person name="Sone E.D."/>
            <person name="Koren S."/>
            <person name="Silverstein K.A.T."/>
            <person name="Beckman K.B."/>
            <person name="Gohl D.M."/>
        </authorList>
    </citation>
    <scope>NUCLEOTIDE SEQUENCE</scope>
    <source>
        <strain evidence="1">Duluth1</strain>
        <tissue evidence="1">Whole animal</tissue>
    </source>
</reference>
<accession>A0A9D4D6J1</accession>
<sequence>MCVDYLDAPPGRAPRSWDRRTLLLIVWLEEYFTLHGERMPNRNEIVLPYGTVQTEIYEHYKKDVANPVSRSHIYKKWKDNFQFVKAKKVIKMLSLIVN</sequence>
<dbReference type="Proteomes" id="UP000828390">
    <property type="component" value="Unassembled WGS sequence"/>
</dbReference>
<reference evidence="1" key="2">
    <citation type="submission" date="2020-11" db="EMBL/GenBank/DDBJ databases">
        <authorList>
            <person name="McCartney M.A."/>
            <person name="Auch B."/>
            <person name="Kono T."/>
            <person name="Mallez S."/>
            <person name="Becker A."/>
            <person name="Gohl D.M."/>
            <person name="Silverstein K.A.T."/>
            <person name="Koren S."/>
            <person name="Bechman K.B."/>
            <person name="Herman A."/>
            <person name="Abrahante J.E."/>
            <person name="Garbe J."/>
        </authorList>
    </citation>
    <scope>NUCLEOTIDE SEQUENCE</scope>
    <source>
        <strain evidence="1">Duluth1</strain>
        <tissue evidence="1">Whole animal</tissue>
    </source>
</reference>
<evidence type="ECO:0000313" key="2">
    <source>
        <dbReference type="Proteomes" id="UP000828390"/>
    </source>
</evidence>
<dbReference type="AlphaFoldDB" id="A0A9D4D6J1"/>
<evidence type="ECO:0000313" key="1">
    <source>
        <dbReference type="EMBL" id="KAH3738786.1"/>
    </source>
</evidence>
<gene>
    <name evidence="1" type="ORF">DPMN_045429</name>
</gene>